<keyword evidence="2" id="KW-1185">Reference proteome</keyword>
<proteinExistence type="predicted"/>
<organism evidence="1 2">
    <name type="scientific">Gulo gulo</name>
    <name type="common">Wolverine</name>
    <name type="synonym">Gluton</name>
    <dbReference type="NCBI Taxonomy" id="48420"/>
    <lineage>
        <taxon>Eukaryota</taxon>
        <taxon>Metazoa</taxon>
        <taxon>Chordata</taxon>
        <taxon>Craniata</taxon>
        <taxon>Vertebrata</taxon>
        <taxon>Euteleostomi</taxon>
        <taxon>Mammalia</taxon>
        <taxon>Eutheria</taxon>
        <taxon>Laurasiatheria</taxon>
        <taxon>Carnivora</taxon>
        <taxon>Caniformia</taxon>
        <taxon>Musteloidea</taxon>
        <taxon>Mustelidae</taxon>
        <taxon>Guloninae</taxon>
        <taxon>Gulo</taxon>
    </lineage>
</organism>
<gene>
    <name evidence="1" type="ORF">BN2614_LOCUS2</name>
</gene>
<evidence type="ECO:0000313" key="1">
    <source>
        <dbReference type="EMBL" id="VCW79312.1"/>
    </source>
</evidence>
<reference evidence="1 2" key="1">
    <citation type="submission" date="2018-10" db="EMBL/GenBank/DDBJ databases">
        <authorList>
            <person name="Ekblom R."/>
            <person name="Jareborg N."/>
        </authorList>
    </citation>
    <scope>NUCLEOTIDE SEQUENCE [LARGE SCALE GENOMIC DNA]</scope>
    <source>
        <tissue evidence="1">Muscle</tissue>
    </source>
</reference>
<feature type="non-terminal residue" evidence="1">
    <location>
        <position position="60"/>
    </location>
</feature>
<dbReference type="AlphaFoldDB" id="A0A9X9LQJ4"/>
<dbReference type="EMBL" id="CYRY02011735">
    <property type="protein sequence ID" value="VCW79312.1"/>
    <property type="molecule type" value="Genomic_DNA"/>
</dbReference>
<accession>A0A9X9LQJ4</accession>
<comment type="caution">
    <text evidence="1">The sequence shown here is derived from an EMBL/GenBank/DDBJ whole genome shotgun (WGS) entry which is preliminary data.</text>
</comment>
<dbReference type="Proteomes" id="UP000269945">
    <property type="component" value="Unassembled WGS sequence"/>
</dbReference>
<name>A0A9X9LQJ4_GULGU</name>
<sequence length="60" mass="6946">MGGWCLERLQQETRTQQGTRHLPTESLMLSRKSWGLPRPQPLPLFQPLPLLLLLWGSQSH</sequence>
<protein>
    <submittedName>
        <fullName evidence="1">Uncharacterized protein</fullName>
    </submittedName>
</protein>
<evidence type="ECO:0000313" key="2">
    <source>
        <dbReference type="Proteomes" id="UP000269945"/>
    </source>
</evidence>